<dbReference type="SUPFAM" id="SSF56112">
    <property type="entry name" value="Protein kinase-like (PK-like)"/>
    <property type="match status" value="1"/>
</dbReference>
<protein>
    <recommendedName>
        <fullName evidence="13">Tyrosine-protein kinase</fullName>
        <ecNumber evidence="13">2.7.10.2</ecNumber>
    </recommendedName>
</protein>
<dbReference type="GO" id="GO:0004715">
    <property type="term" value="F:non-membrane spanning protein tyrosine kinase activity"/>
    <property type="evidence" value="ECO:0007669"/>
    <property type="project" value="UniProtKB-EC"/>
</dbReference>
<proteinExistence type="inferred from homology"/>
<dbReference type="PRINTS" id="PR00109">
    <property type="entry name" value="TYRKINASE"/>
</dbReference>
<dbReference type="Pfam" id="PF00017">
    <property type="entry name" value="SH2"/>
    <property type="match status" value="1"/>
</dbReference>
<dbReference type="FunFam" id="1.10.510.10:FF:000052">
    <property type="entry name" value="Tyrosine-protein kinase"/>
    <property type="match status" value="1"/>
</dbReference>
<sequence length="502" mass="56756">MWTCFQTAFPCCGCLWTRCCWCTKPPHDGNGATGGRAGENSVSHVPPDGALNLHVALHNYEARTEEDLSFTQGQLLEVLDSRGNWWVATTFPRGPNQRSGYIPSNYVAPHASIEAEPWFFGSMKRAEAEKQLLSTQNGNGSFLVRQSESRQDDYSLSVRDGDVAKHYRIRRLDAGGFFIARHTTFGTLPELVLYYSMHANGLCVVLKTPCICLEVPSTWGLSYNTVDQWEIDRNSIRMLQKLGSGQFGDVFEGIWNNTTSVAVKMLKPGTMNKKEFLQEAQTMKQLRHPKLIQLYAVCTLTEPIYIITELMRNGSLLKYLQGEKGKTLQLAQLIDMAAQVASGMAFLESQNHIHRDLAARNILVGAHNICKVADFGLARVIRDDEYEAKQGAKFPVKWTAPEAANYGRFTTKSDVWSFGILLYEIITYGKMPYPGMTNQEVLREIERGYRMQRPPECPELLYAIACKCWDAEEMARPTFETLQWQLDDFFADNSNYANTNIL</sequence>
<dbReference type="Pfam" id="PF07714">
    <property type="entry name" value="PK_Tyr_Ser-Thr"/>
    <property type="match status" value="1"/>
</dbReference>
<keyword evidence="14" id="KW-0732">Signal</keyword>
<evidence type="ECO:0000313" key="18">
    <source>
        <dbReference type="Ensembl" id="ENSEBUP00000021700.1"/>
    </source>
</evidence>
<dbReference type="SMART" id="SM00219">
    <property type="entry name" value="TyrKc"/>
    <property type="match status" value="1"/>
</dbReference>
<reference evidence="18" key="2">
    <citation type="submission" date="2025-09" db="UniProtKB">
        <authorList>
            <consortium name="Ensembl"/>
        </authorList>
    </citation>
    <scope>IDENTIFICATION</scope>
</reference>
<evidence type="ECO:0000256" key="14">
    <source>
        <dbReference type="SAM" id="SignalP"/>
    </source>
</evidence>
<dbReference type="InterPro" id="IPR001245">
    <property type="entry name" value="Ser-Thr/Tyr_kinase_cat_dom"/>
</dbReference>
<accession>A0A8C4QWP5</accession>
<feature type="signal peptide" evidence="14">
    <location>
        <begin position="1"/>
        <end position="22"/>
    </location>
</feature>
<evidence type="ECO:0000256" key="2">
    <source>
        <dbReference type="ARBA" id="ARBA00022553"/>
    </source>
</evidence>
<dbReference type="InterPro" id="IPR011009">
    <property type="entry name" value="Kinase-like_dom_sf"/>
</dbReference>
<comment type="catalytic activity">
    <reaction evidence="9 13">
        <text>L-tyrosyl-[protein] + ATP = O-phospho-L-tyrosyl-[protein] + ADP + H(+)</text>
        <dbReference type="Rhea" id="RHEA:10596"/>
        <dbReference type="Rhea" id="RHEA-COMP:10136"/>
        <dbReference type="Rhea" id="RHEA-COMP:20101"/>
        <dbReference type="ChEBI" id="CHEBI:15378"/>
        <dbReference type="ChEBI" id="CHEBI:30616"/>
        <dbReference type="ChEBI" id="CHEBI:46858"/>
        <dbReference type="ChEBI" id="CHEBI:61978"/>
        <dbReference type="ChEBI" id="CHEBI:456216"/>
        <dbReference type="EC" id="2.7.10.2"/>
    </reaction>
</comment>
<dbReference type="InterPro" id="IPR001452">
    <property type="entry name" value="SH3_domain"/>
</dbReference>
<feature type="domain" description="Protein kinase" evidence="17">
    <location>
        <begin position="236"/>
        <end position="490"/>
    </location>
</feature>
<dbReference type="Proteomes" id="UP000694388">
    <property type="component" value="Unplaced"/>
</dbReference>
<organism evidence="18 19">
    <name type="scientific">Eptatretus burgeri</name>
    <name type="common">Inshore hagfish</name>
    <dbReference type="NCBI Taxonomy" id="7764"/>
    <lineage>
        <taxon>Eukaryota</taxon>
        <taxon>Metazoa</taxon>
        <taxon>Chordata</taxon>
        <taxon>Craniata</taxon>
        <taxon>Vertebrata</taxon>
        <taxon>Cyclostomata</taxon>
        <taxon>Myxini</taxon>
        <taxon>Myxiniformes</taxon>
        <taxon>Myxinidae</taxon>
        <taxon>Eptatretinae</taxon>
        <taxon>Eptatretus</taxon>
    </lineage>
</organism>
<feature type="chain" id="PRO_5034375082" description="Tyrosine-protein kinase" evidence="14">
    <location>
        <begin position="23"/>
        <end position="502"/>
    </location>
</feature>
<keyword evidence="1 11" id="KW-0728">SH3 domain</keyword>
<dbReference type="Gene3D" id="1.10.510.10">
    <property type="entry name" value="Transferase(Phosphotransferase) domain 1"/>
    <property type="match status" value="1"/>
</dbReference>
<dbReference type="CDD" id="cd11845">
    <property type="entry name" value="SH3_Src_like"/>
    <property type="match status" value="1"/>
</dbReference>
<keyword evidence="5 13" id="KW-0418">Kinase</keyword>
<dbReference type="GO" id="GO:0005524">
    <property type="term" value="F:ATP binding"/>
    <property type="evidence" value="ECO:0007669"/>
    <property type="project" value="UniProtKB-UniRule"/>
</dbReference>
<keyword evidence="2" id="KW-0597">Phosphoprotein</keyword>
<evidence type="ECO:0000256" key="5">
    <source>
        <dbReference type="ARBA" id="ARBA00022777"/>
    </source>
</evidence>
<evidence type="ECO:0000256" key="12">
    <source>
        <dbReference type="PROSITE-ProRule" id="PRU10141"/>
    </source>
</evidence>
<dbReference type="Pfam" id="PF07653">
    <property type="entry name" value="SH3_2"/>
    <property type="match status" value="1"/>
</dbReference>
<dbReference type="InterPro" id="IPR050198">
    <property type="entry name" value="Non-receptor_tyrosine_kinases"/>
</dbReference>
<dbReference type="Ensembl" id="ENSEBUT00000022276.1">
    <property type="protein sequence ID" value="ENSEBUP00000021700.1"/>
    <property type="gene ID" value="ENSEBUG00000013388.1"/>
</dbReference>
<dbReference type="PROSITE" id="PS50002">
    <property type="entry name" value="SH3"/>
    <property type="match status" value="1"/>
</dbReference>
<dbReference type="SUPFAM" id="SSF50044">
    <property type="entry name" value="SH3-domain"/>
    <property type="match status" value="1"/>
</dbReference>
<evidence type="ECO:0000256" key="1">
    <source>
        <dbReference type="ARBA" id="ARBA00022443"/>
    </source>
</evidence>
<evidence type="ECO:0000259" key="17">
    <source>
        <dbReference type="PROSITE" id="PS50011"/>
    </source>
</evidence>
<evidence type="ECO:0000256" key="9">
    <source>
        <dbReference type="ARBA" id="ARBA00051245"/>
    </source>
</evidence>
<keyword evidence="6 12" id="KW-0067">ATP-binding</keyword>
<dbReference type="GeneTree" id="ENSGT00940000156987"/>
<dbReference type="PRINTS" id="PR00401">
    <property type="entry name" value="SH2DOMAIN"/>
</dbReference>
<dbReference type="PROSITE" id="PS50001">
    <property type="entry name" value="SH2"/>
    <property type="match status" value="1"/>
</dbReference>
<dbReference type="FunFam" id="3.30.505.10:FF:000044">
    <property type="entry name" value="Tyrosine-protein kinase"/>
    <property type="match status" value="1"/>
</dbReference>
<reference evidence="18" key="1">
    <citation type="submission" date="2025-08" db="UniProtKB">
        <authorList>
            <consortium name="Ensembl"/>
        </authorList>
    </citation>
    <scope>IDENTIFICATION</scope>
</reference>
<dbReference type="InterPro" id="IPR036028">
    <property type="entry name" value="SH3-like_dom_sf"/>
</dbReference>
<dbReference type="Gene3D" id="3.30.505.10">
    <property type="entry name" value="SH2 domain"/>
    <property type="match status" value="1"/>
</dbReference>
<evidence type="ECO:0000313" key="19">
    <source>
        <dbReference type="Proteomes" id="UP000694388"/>
    </source>
</evidence>
<evidence type="ECO:0000256" key="13">
    <source>
        <dbReference type="RuleBase" id="RU362096"/>
    </source>
</evidence>
<evidence type="ECO:0000256" key="4">
    <source>
        <dbReference type="ARBA" id="ARBA00022741"/>
    </source>
</evidence>
<evidence type="ECO:0000256" key="8">
    <source>
        <dbReference type="ARBA" id="ARBA00023137"/>
    </source>
</evidence>
<dbReference type="PROSITE" id="PS50011">
    <property type="entry name" value="PROTEIN_KINASE_DOM"/>
    <property type="match status" value="1"/>
</dbReference>
<name>A0A8C4QWP5_EPTBU</name>
<dbReference type="InterPro" id="IPR000980">
    <property type="entry name" value="SH2"/>
</dbReference>
<dbReference type="InterPro" id="IPR017441">
    <property type="entry name" value="Protein_kinase_ATP_BS"/>
</dbReference>
<keyword evidence="8 13" id="KW-0829">Tyrosine-protein kinase</keyword>
<feature type="domain" description="SH3" evidence="16">
    <location>
        <begin position="49"/>
        <end position="112"/>
    </location>
</feature>
<evidence type="ECO:0000256" key="6">
    <source>
        <dbReference type="ARBA" id="ARBA00022840"/>
    </source>
</evidence>
<keyword evidence="4 12" id="KW-0547">Nucleotide-binding</keyword>
<dbReference type="InterPro" id="IPR036860">
    <property type="entry name" value="SH2_dom_sf"/>
</dbReference>
<dbReference type="SUPFAM" id="SSF55550">
    <property type="entry name" value="SH2 domain"/>
    <property type="match status" value="1"/>
</dbReference>
<dbReference type="PANTHER" id="PTHR24418">
    <property type="entry name" value="TYROSINE-PROTEIN KINASE"/>
    <property type="match status" value="1"/>
</dbReference>
<dbReference type="FunFam" id="3.30.200.20:FF:000053">
    <property type="entry name" value="Tyrosine-protein kinase"/>
    <property type="match status" value="1"/>
</dbReference>
<dbReference type="PROSITE" id="PS00107">
    <property type="entry name" value="PROTEIN_KINASE_ATP"/>
    <property type="match status" value="1"/>
</dbReference>
<dbReference type="Gene3D" id="2.30.30.40">
    <property type="entry name" value="SH3 Domains"/>
    <property type="match status" value="1"/>
</dbReference>
<evidence type="ECO:0000259" key="16">
    <source>
        <dbReference type="PROSITE" id="PS50002"/>
    </source>
</evidence>
<dbReference type="SMART" id="SM00326">
    <property type="entry name" value="SH3"/>
    <property type="match status" value="1"/>
</dbReference>
<evidence type="ECO:0000256" key="10">
    <source>
        <dbReference type="PROSITE-ProRule" id="PRU00191"/>
    </source>
</evidence>
<keyword evidence="7 10" id="KW-0727">SH2 domain</keyword>
<comment type="similarity">
    <text evidence="13">Belongs to the protein kinase superfamily. Tyr protein kinase family.</text>
</comment>
<evidence type="ECO:0000256" key="7">
    <source>
        <dbReference type="ARBA" id="ARBA00022999"/>
    </source>
</evidence>
<keyword evidence="3 13" id="KW-0808">Transferase</keyword>
<evidence type="ECO:0000256" key="11">
    <source>
        <dbReference type="PROSITE-ProRule" id="PRU00192"/>
    </source>
</evidence>
<dbReference type="InterPro" id="IPR000719">
    <property type="entry name" value="Prot_kinase_dom"/>
</dbReference>
<feature type="domain" description="SH2" evidence="15">
    <location>
        <begin position="118"/>
        <end position="210"/>
    </location>
</feature>
<evidence type="ECO:0000259" key="15">
    <source>
        <dbReference type="PROSITE" id="PS50001"/>
    </source>
</evidence>
<dbReference type="PRINTS" id="PR00452">
    <property type="entry name" value="SH3DOMAIN"/>
</dbReference>
<dbReference type="SMART" id="SM00252">
    <property type="entry name" value="SH2"/>
    <property type="match status" value="1"/>
</dbReference>
<evidence type="ECO:0000256" key="3">
    <source>
        <dbReference type="ARBA" id="ARBA00022679"/>
    </source>
</evidence>
<dbReference type="InterPro" id="IPR020635">
    <property type="entry name" value="Tyr_kinase_cat_dom"/>
</dbReference>
<keyword evidence="19" id="KW-1185">Reference proteome</keyword>
<feature type="binding site" evidence="12">
    <location>
        <position position="264"/>
    </location>
    <ligand>
        <name>ATP</name>
        <dbReference type="ChEBI" id="CHEBI:30616"/>
    </ligand>
</feature>
<dbReference type="EC" id="2.7.10.2" evidence="13"/>
<dbReference type="AlphaFoldDB" id="A0A8C4QWP5"/>